<gene>
    <name evidence="1" type="ORF">M422DRAFT_274046</name>
</gene>
<keyword evidence="2" id="KW-1185">Reference proteome</keyword>
<protein>
    <submittedName>
        <fullName evidence="1">Uncharacterized protein</fullName>
    </submittedName>
</protein>
<name>A0A0C9UIK6_SPHS4</name>
<organism evidence="1 2">
    <name type="scientific">Sphaerobolus stellatus (strain SS14)</name>
    <dbReference type="NCBI Taxonomy" id="990650"/>
    <lineage>
        <taxon>Eukaryota</taxon>
        <taxon>Fungi</taxon>
        <taxon>Dikarya</taxon>
        <taxon>Basidiomycota</taxon>
        <taxon>Agaricomycotina</taxon>
        <taxon>Agaricomycetes</taxon>
        <taxon>Phallomycetidae</taxon>
        <taxon>Geastrales</taxon>
        <taxon>Sphaerobolaceae</taxon>
        <taxon>Sphaerobolus</taxon>
    </lineage>
</organism>
<evidence type="ECO:0000313" key="1">
    <source>
        <dbReference type="EMBL" id="KIJ25055.1"/>
    </source>
</evidence>
<dbReference type="HOGENOM" id="CLU_1620128_0_0_1"/>
<dbReference type="EMBL" id="KN837437">
    <property type="protein sequence ID" value="KIJ25055.1"/>
    <property type="molecule type" value="Genomic_DNA"/>
</dbReference>
<dbReference type="AlphaFoldDB" id="A0A0C9UIK6"/>
<evidence type="ECO:0000313" key="2">
    <source>
        <dbReference type="Proteomes" id="UP000054279"/>
    </source>
</evidence>
<accession>A0A0C9UIK6</accession>
<reference evidence="1 2" key="1">
    <citation type="submission" date="2014-06" db="EMBL/GenBank/DDBJ databases">
        <title>Evolutionary Origins and Diversification of the Mycorrhizal Mutualists.</title>
        <authorList>
            <consortium name="DOE Joint Genome Institute"/>
            <consortium name="Mycorrhizal Genomics Consortium"/>
            <person name="Kohler A."/>
            <person name="Kuo A."/>
            <person name="Nagy L.G."/>
            <person name="Floudas D."/>
            <person name="Copeland A."/>
            <person name="Barry K.W."/>
            <person name="Cichocki N."/>
            <person name="Veneault-Fourrey C."/>
            <person name="LaButti K."/>
            <person name="Lindquist E.A."/>
            <person name="Lipzen A."/>
            <person name="Lundell T."/>
            <person name="Morin E."/>
            <person name="Murat C."/>
            <person name="Riley R."/>
            <person name="Ohm R."/>
            <person name="Sun H."/>
            <person name="Tunlid A."/>
            <person name="Henrissat B."/>
            <person name="Grigoriev I.V."/>
            <person name="Hibbett D.S."/>
            <person name="Martin F."/>
        </authorList>
    </citation>
    <scope>NUCLEOTIDE SEQUENCE [LARGE SCALE GENOMIC DNA]</scope>
    <source>
        <strain evidence="1 2">SS14</strain>
    </source>
</reference>
<sequence>MGLLTDATLRRNLSLKIAHLSQSSKSPSRLFRDAAAGNPNLFLLNDILRDTETLTGIEQPKFLDIYPNHQFGLVKRSEDFTGLTMDRYKKMAEQWKDVKLEEDDYLFISTTLNGEADCELDEEDLMPDISVGMSHRTKQKTDMEAEEGNRNLHSGYVYSYSCLQ</sequence>
<dbReference type="Proteomes" id="UP000054279">
    <property type="component" value="Unassembled WGS sequence"/>
</dbReference>
<proteinExistence type="predicted"/>